<feature type="region of interest" description="Disordered" evidence="6">
    <location>
        <begin position="243"/>
        <end position="373"/>
    </location>
</feature>
<proteinExistence type="predicted"/>
<evidence type="ECO:0000256" key="1">
    <source>
        <dbReference type="ARBA" id="ARBA00004123"/>
    </source>
</evidence>
<dbReference type="GO" id="GO:0003677">
    <property type="term" value="F:DNA binding"/>
    <property type="evidence" value="ECO:0007669"/>
    <property type="project" value="UniProtKB-KW"/>
</dbReference>
<dbReference type="PROSITE" id="PS51294">
    <property type="entry name" value="HTH_MYB"/>
    <property type="match status" value="2"/>
</dbReference>
<dbReference type="CDD" id="cd00167">
    <property type="entry name" value="SANT"/>
    <property type="match status" value="3"/>
</dbReference>
<evidence type="ECO:0000259" key="9">
    <source>
        <dbReference type="PROSITE" id="PS51294"/>
    </source>
</evidence>
<dbReference type="SUPFAM" id="SSF46689">
    <property type="entry name" value="Homeodomain-like"/>
    <property type="match status" value="3"/>
</dbReference>
<dbReference type="Gene3D" id="1.10.10.60">
    <property type="entry name" value="Homeodomain-like"/>
    <property type="match status" value="3"/>
</dbReference>
<dbReference type="PROSITE" id="PS51293">
    <property type="entry name" value="SANT"/>
    <property type="match status" value="1"/>
</dbReference>
<dbReference type="KEGG" id="gtt:GUITHDRAFT_154251"/>
<keyword evidence="5" id="KW-0539">Nucleus</keyword>
<feature type="compositionally biased region" description="Basic and acidic residues" evidence="6">
    <location>
        <begin position="182"/>
        <end position="191"/>
    </location>
</feature>
<dbReference type="InterPro" id="IPR017884">
    <property type="entry name" value="SANT_dom"/>
</dbReference>
<reference evidence="10 12" key="1">
    <citation type="journal article" date="2012" name="Nature">
        <title>Algal genomes reveal evolutionary mosaicism and the fate of nucleomorphs.</title>
        <authorList>
            <consortium name="DOE Joint Genome Institute"/>
            <person name="Curtis B.A."/>
            <person name="Tanifuji G."/>
            <person name="Burki F."/>
            <person name="Gruber A."/>
            <person name="Irimia M."/>
            <person name="Maruyama S."/>
            <person name="Arias M.C."/>
            <person name="Ball S.G."/>
            <person name="Gile G.H."/>
            <person name="Hirakawa Y."/>
            <person name="Hopkins J.F."/>
            <person name="Kuo A."/>
            <person name="Rensing S.A."/>
            <person name="Schmutz J."/>
            <person name="Symeonidi A."/>
            <person name="Elias M."/>
            <person name="Eveleigh R.J."/>
            <person name="Herman E.K."/>
            <person name="Klute M.J."/>
            <person name="Nakayama T."/>
            <person name="Obornik M."/>
            <person name="Reyes-Prieto A."/>
            <person name="Armbrust E.V."/>
            <person name="Aves S.J."/>
            <person name="Beiko R.G."/>
            <person name="Coutinho P."/>
            <person name="Dacks J.B."/>
            <person name="Durnford D.G."/>
            <person name="Fast N.M."/>
            <person name="Green B.R."/>
            <person name="Grisdale C.J."/>
            <person name="Hempel F."/>
            <person name="Henrissat B."/>
            <person name="Hoppner M.P."/>
            <person name="Ishida K."/>
            <person name="Kim E."/>
            <person name="Koreny L."/>
            <person name="Kroth P.G."/>
            <person name="Liu Y."/>
            <person name="Malik S.B."/>
            <person name="Maier U.G."/>
            <person name="McRose D."/>
            <person name="Mock T."/>
            <person name="Neilson J.A."/>
            <person name="Onodera N.T."/>
            <person name="Poole A.M."/>
            <person name="Pritham E.J."/>
            <person name="Richards T.A."/>
            <person name="Rocap G."/>
            <person name="Roy S.W."/>
            <person name="Sarai C."/>
            <person name="Schaack S."/>
            <person name="Shirato S."/>
            <person name="Slamovits C.H."/>
            <person name="Spencer D.F."/>
            <person name="Suzuki S."/>
            <person name="Worden A.Z."/>
            <person name="Zauner S."/>
            <person name="Barry K."/>
            <person name="Bell C."/>
            <person name="Bharti A.K."/>
            <person name="Crow J.A."/>
            <person name="Grimwood J."/>
            <person name="Kramer R."/>
            <person name="Lindquist E."/>
            <person name="Lucas S."/>
            <person name="Salamov A."/>
            <person name="McFadden G.I."/>
            <person name="Lane C.E."/>
            <person name="Keeling P.J."/>
            <person name="Gray M.W."/>
            <person name="Grigoriev I.V."/>
            <person name="Archibald J.M."/>
        </authorList>
    </citation>
    <scope>NUCLEOTIDE SEQUENCE</scope>
    <source>
        <strain evidence="10 12">CCMP2712</strain>
    </source>
</reference>
<dbReference type="OMA" id="WPRTMEA"/>
<feature type="domain" description="HTH myb-type" evidence="9">
    <location>
        <begin position="1"/>
        <end position="57"/>
    </location>
</feature>
<dbReference type="GeneID" id="17296821"/>
<comment type="subcellular location">
    <subcellularLocation>
        <location evidence="1">Nucleus</location>
    </subcellularLocation>
</comment>
<name>L1IW99_GUITC</name>
<keyword evidence="2" id="KW-0805">Transcription regulation</keyword>
<dbReference type="InterPro" id="IPR001005">
    <property type="entry name" value="SANT/Myb"/>
</dbReference>
<evidence type="ECO:0000313" key="10">
    <source>
        <dbReference type="EMBL" id="EKX40120.1"/>
    </source>
</evidence>
<feature type="domain" description="Myb-like" evidence="7">
    <location>
        <begin position="195"/>
        <end position="240"/>
    </location>
</feature>
<evidence type="ECO:0000256" key="6">
    <source>
        <dbReference type="SAM" id="MobiDB-lite"/>
    </source>
</evidence>
<reference evidence="11" key="3">
    <citation type="submission" date="2016-03" db="UniProtKB">
        <authorList>
            <consortium name="EnsemblProtists"/>
        </authorList>
    </citation>
    <scope>IDENTIFICATION</scope>
</reference>
<evidence type="ECO:0000313" key="12">
    <source>
        <dbReference type="Proteomes" id="UP000011087"/>
    </source>
</evidence>
<dbReference type="SMART" id="SM00717">
    <property type="entry name" value="SANT"/>
    <property type="match status" value="3"/>
</dbReference>
<dbReference type="OrthoDB" id="118550at2759"/>
<evidence type="ECO:0000313" key="11">
    <source>
        <dbReference type="EnsemblProtists" id="EKX40120"/>
    </source>
</evidence>
<dbReference type="AlphaFoldDB" id="L1IW99"/>
<evidence type="ECO:0000256" key="3">
    <source>
        <dbReference type="ARBA" id="ARBA00023125"/>
    </source>
</evidence>
<feature type="domain" description="HTH myb-type" evidence="9">
    <location>
        <begin position="195"/>
        <end position="244"/>
    </location>
</feature>
<evidence type="ECO:0000259" key="7">
    <source>
        <dbReference type="PROSITE" id="PS50090"/>
    </source>
</evidence>
<keyword evidence="4" id="KW-0804">Transcription</keyword>
<feature type="compositionally biased region" description="Low complexity" evidence="6">
    <location>
        <begin position="290"/>
        <end position="314"/>
    </location>
</feature>
<dbReference type="InterPro" id="IPR006447">
    <property type="entry name" value="Myb_dom_plants"/>
</dbReference>
<evidence type="ECO:0000256" key="5">
    <source>
        <dbReference type="ARBA" id="ARBA00023242"/>
    </source>
</evidence>
<dbReference type="PROSITE" id="PS50090">
    <property type="entry name" value="MYB_LIKE"/>
    <property type="match status" value="2"/>
</dbReference>
<gene>
    <name evidence="10" type="ORF">GUITHDRAFT_154251</name>
</gene>
<accession>L1IW99</accession>
<dbReference type="GO" id="GO:0005634">
    <property type="term" value="C:nucleus"/>
    <property type="evidence" value="ECO:0007669"/>
    <property type="project" value="UniProtKB-SubCell"/>
</dbReference>
<dbReference type="Proteomes" id="UP000011087">
    <property type="component" value="Unassembled WGS sequence"/>
</dbReference>
<dbReference type="NCBIfam" id="TIGR01557">
    <property type="entry name" value="myb_SHAQKYF"/>
    <property type="match status" value="1"/>
</dbReference>
<dbReference type="STRING" id="905079.L1IW99"/>
<keyword evidence="3" id="KW-0238">DNA-binding</keyword>
<dbReference type="FunFam" id="1.10.10.60:FF:000009">
    <property type="entry name" value="transcription factor MYB1R1"/>
    <property type="match status" value="1"/>
</dbReference>
<feature type="compositionally biased region" description="Low complexity" evidence="6">
    <location>
        <begin position="342"/>
        <end position="358"/>
    </location>
</feature>
<dbReference type="PANTHER" id="PTHR44042">
    <property type="entry name" value="DUPLICATED HOMEODOMAIN-LIKE SUPERFAMILY PROTEIN-RELATED"/>
    <property type="match status" value="1"/>
</dbReference>
<dbReference type="PANTHER" id="PTHR44042:SF67">
    <property type="entry name" value="MYB-LIKE PROTEIN I"/>
    <property type="match status" value="1"/>
</dbReference>
<dbReference type="EnsemblProtists" id="EKX40120">
    <property type="protein sequence ID" value="EKX40120"/>
    <property type="gene ID" value="GUITHDRAFT_154251"/>
</dbReference>
<sequence length="391" mass="43061">MSNGTKFTREEHMKFLRALDELDSNINGNEWEKIAKEVGKSENEVKVHAQQYFLKLERERRIPTENVLSSDQNMSSQAMQPYMSSSFIVPFGGELSSSSNDPTQSKPQGVVWTPEEARIFEDKISEIDPNDDDRWMRIASLLPNKSADDVQSYYTWLQNLLRARGAGQSSSSPIDQATGKKSGKEKGKLETHGLSWTEEEHRRFLEGLERFGKGDWRNISKHCVVTRTPTQVASHAQKYFVRQQNAAKKKEKRRNSIHDITPSSIKTYWSGGKEKEGSSSPDEGNESQENENQQGTQGSSSNNTSGNVSGGASNQINPLKGEETSKGIFDSPTNNCLPPETPLGISLFSSLLPSGSGPEASISSGLTPEASPFGTMTLSQLQAGLLKPDGA</sequence>
<dbReference type="InterPro" id="IPR017930">
    <property type="entry name" value="Myb_dom"/>
</dbReference>
<dbReference type="PaxDb" id="55529-EKX40120"/>
<dbReference type="RefSeq" id="XP_005827100.1">
    <property type="nucleotide sequence ID" value="XM_005827043.1"/>
</dbReference>
<evidence type="ECO:0000259" key="8">
    <source>
        <dbReference type="PROSITE" id="PS51293"/>
    </source>
</evidence>
<evidence type="ECO:0000256" key="2">
    <source>
        <dbReference type="ARBA" id="ARBA00023015"/>
    </source>
</evidence>
<dbReference type="eggNOG" id="KOG0724">
    <property type="taxonomic scope" value="Eukaryota"/>
</dbReference>
<feature type="domain" description="Myb-like" evidence="7">
    <location>
        <begin position="112"/>
        <end position="154"/>
    </location>
</feature>
<feature type="region of interest" description="Disordered" evidence="6">
    <location>
        <begin position="165"/>
        <end position="192"/>
    </location>
</feature>
<protein>
    <submittedName>
        <fullName evidence="10 11">Uncharacterized protein</fullName>
    </submittedName>
</protein>
<reference evidence="12" key="2">
    <citation type="submission" date="2012-11" db="EMBL/GenBank/DDBJ databases">
        <authorList>
            <person name="Kuo A."/>
            <person name="Curtis B.A."/>
            <person name="Tanifuji G."/>
            <person name="Burki F."/>
            <person name="Gruber A."/>
            <person name="Irimia M."/>
            <person name="Maruyama S."/>
            <person name="Arias M.C."/>
            <person name="Ball S.G."/>
            <person name="Gile G.H."/>
            <person name="Hirakawa Y."/>
            <person name="Hopkins J.F."/>
            <person name="Rensing S.A."/>
            <person name="Schmutz J."/>
            <person name="Symeonidi A."/>
            <person name="Elias M."/>
            <person name="Eveleigh R.J."/>
            <person name="Herman E.K."/>
            <person name="Klute M.J."/>
            <person name="Nakayama T."/>
            <person name="Obornik M."/>
            <person name="Reyes-Prieto A."/>
            <person name="Armbrust E.V."/>
            <person name="Aves S.J."/>
            <person name="Beiko R.G."/>
            <person name="Coutinho P."/>
            <person name="Dacks J.B."/>
            <person name="Durnford D.G."/>
            <person name="Fast N.M."/>
            <person name="Green B.R."/>
            <person name="Grisdale C."/>
            <person name="Hempe F."/>
            <person name="Henrissat B."/>
            <person name="Hoppner M.P."/>
            <person name="Ishida K.-I."/>
            <person name="Kim E."/>
            <person name="Koreny L."/>
            <person name="Kroth P.G."/>
            <person name="Liu Y."/>
            <person name="Malik S.-B."/>
            <person name="Maier U.G."/>
            <person name="McRose D."/>
            <person name="Mock T."/>
            <person name="Neilson J.A."/>
            <person name="Onodera N.T."/>
            <person name="Poole A.M."/>
            <person name="Pritham E.J."/>
            <person name="Richards T.A."/>
            <person name="Rocap G."/>
            <person name="Roy S.W."/>
            <person name="Sarai C."/>
            <person name="Schaack S."/>
            <person name="Shirato S."/>
            <person name="Slamovits C.H."/>
            <person name="Spencer D.F."/>
            <person name="Suzuki S."/>
            <person name="Worden A.Z."/>
            <person name="Zauner S."/>
            <person name="Barry K."/>
            <person name="Bell C."/>
            <person name="Bharti A.K."/>
            <person name="Crow J.A."/>
            <person name="Grimwood J."/>
            <person name="Kramer R."/>
            <person name="Lindquist E."/>
            <person name="Lucas S."/>
            <person name="Salamov A."/>
            <person name="McFadden G.I."/>
            <person name="Lane C.E."/>
            <person name="Keeling P.J."/>
            <person name="Gray M.W."/>
            <person name="Grigoriev I.V."/>
            <person name="Archibald J.M."/>
        </authorList>
    </citation>
    <scope>NUCLEOTIDE SEQUENCE</scope>
    <source>
        <strain evidence="12">CCMP2712</strain>
    </source>
</reference>
<organism evidence="10">
    <name type="scientific">Guillardia theta (strain CCMP2712)</name>
    <name type="common">Cryptophyte</name>
    <dbReference type="NCBI Taxonomy" id="905079"/>
    <lineage>
        <taxon>Eukaryota</taxon>
        <taxon>Cryptophyceae</taxon>
        <taxon>Pyrenomonadales</taxon>
        <taxon>Geminigeraceae</taxon>
        <taxon>Guillardia</taxon>
    </lineage>
</organism>
<dbReference type="HOGENOM" id="CLU_706871_0_0_1"/>
<evidence type="ECO:0000256" key="4">
    <source>
        <dbReference type="ARBA" id="ARBA00023163"/>
    </source>
</evidence>
<feature type="domain" description="SANT" evidence="8">
    <location>
        <begin position="196"/>
        <end position="244"/>
    </location>
</feature>
<dbReference type="EMBL" id="JH993034">
    <property type="protein sequence ID" value="EKX40120.1"/>
    <property type="molecule type" value="Genomic_DNA"/>
</dbReference>
<dbReference type="InterPro" id="IPR009057">
    <property type="entry name" value="Homeodomain-like_sf"/>
</dbReference>
<dbReference type="Pfam" id="PF00249">
    <property type="entry name" value="Myb_DNA-binding"/>
    <property type="match status" value="3"/>
</dbReference>
<keyword evidence="12" id="KW-1185">Reference proteome</keyword>